<name>A0ABW1RGA2_9LACO</name>
<gene>
    <name evidence="7" type="ORF">ACFQGP_14835</name>
</gene>
<proteinExistence type="predicted"/>
<evidence type="ECO:0000313" key="7">
    <source>
        <dbReference type="EMBL" id="MFC6171835.1"/>
    </source>
</evidence>
<accession>A0ABW1RGA2</accession>
<keyword evidence="1" id="KW-0479">Metal-binding</keyword>
<comment type="caution">
    <text evidence="7">The sequence shown here is derived from an EMBL/GenBank/DDBJ whole genome shotgun (WGS) entry which is preliminary data.</text>
</comment>
<sequence>MYRKIDFHAHYLSPGYKKFLKDYFDDHGDGVKTPEYTIDTTLATMAANDITYSLISLSSPHIANVQDAGLASELATESNDYAAKQQATYPEQIGYAATLPLPYVDASIAEIKRARQNNATGFTLPTNAAGTYLGDPRLDPIMAELNQQPTLVMLHPNEPQPMIPNVTAELPAPIMEFFFDTTRAVANMVLQGIFTRYSNIKFIIPHAGALLPVIADRMSLAQKLNPQLTDDQVDLISTLATQYFDVAGLVLPHQLPILQQMTDPTHLLYASDSPYTPAPQVKQLTQALENSGLLSAATKQMLFYKNGQQLLTELNQNKAQL</sequence>
<dbReference type="InterPro" id="IPR006680">
    <property type="entry name" value="Amidohydro-rel"/>
</dbReference>
<evidence type="ECO:0000256" key="1">
    <source>
        <dbReference type="ARBA" id="ARBA00022723"/>
    </source>
</evidence>
<keyword evidence="8" id="KW-1185">Reference proteome</keyword>
<dbReference type="Proteomes" id="UP001596289">
    <property type="component" value="Unassembled WGS sequence"/>
</dbReference>
<evidence type="ECO:0000256" key="5">
    <source>
        <dbReference type="ARBA" id="ARBA00038889"/>
    </source>
</evidence>
<reference evidence="8" key="1">
    <citation type="journal article" date="2019" name="Int. J. Syst. Evol. Microbiol.">
        <title>The Global Catalogue of Microorganisms (GCM) 10K type strain sequencing project: providing services to taxonomists for standard genome sequencing and annotation.</title>
        <authorList>
            <consortium name="The Broad Institute Genomics Platform"/>
            <consortium name="The Broad Institute Genome Sequencing Center for Infectious Disease"/>
            <person name="Wu L."/>
            <person name="Ma J."/>
        </authorList>
    </citation>
    <scope>NUCLEOTIDE SEQUENCE [LARGE SCALE GENOMIC DNA]</scope>
    <source>
        <strain evidence="8">CCM 8904</strain>
    </source>
</reference>
<dbReference type="SUPFAM" id="SSF51556">
    <property type="entry name" value="Metallo-dependent hydrolases"/>
    <property type="match status" value="1"/>
</dbReference>
<dbReference type="PANTHER" id="PTHR21240">
    <property type="entry name" value="2-AMINO-3-CARBOXYLMUCONATE-6-SEMIALDEHYDE DECARBOXYLASE"/>
    <property type="match status" value="1"/>
</dbReference>
<organism evidence="7 8">
    <name type="scientific">Loigolactobacillus jiayinensis</name>
    <dbReference type="NCBI Taxonomy" id="2486016"/>
    <lineage>
        <taxon>Bacteria</taxon>
        <taxon>Bacillati</taxon>
        <taxon>Bacillota</taxon>
        <taxon>Bacilli</taxon>
        <taxon>Lactobacillales</taxon>
        <taxon>Lactobacillaceae</taxon>
        <taxon>Loigolactobacillus</taxon>
    </lineage>
</organism>
<dbReference type="EMBL" id="JBHSSL010000118">
    <property type="protein sequence ID" value="MFC6171835.1"/>
    <property type="molecule type" value="Genomic_DNA"/>
</dbReference>
<evidence type="ECO:0000256" key="3">
    <source>
        <dbReference type="ARBA" id="ARBA00023239"/>
    </source>
</evidence>
<dbReference type="EC" id="4.1.1.52" evidence="5"/>
<feature type="domain" description="Amidohydrolase-related" evidence="6">
    <location>
        <begin position="5"/>
        <end position="308"/>
    </location>
</feature>
<dbReference type="InterPro" id="IPR032466">
    <property type="entry name" value="Metal_Hydrolase"/>
</dbReference>
<evidence type="ECO:0000256" key="4">
    <source>
        <dbReference type="ARBA" id="ARBA00036832"/>
    </source>
</evidence>
<dbReference type="PANTHER" id="PTHR21240:SF29">
    <property type="entry name" value="AMIDOHYDROLASE-RELATED DOMAIN-CONTAINING PROTEIN"/>
    <property type="match status" value="1"/>
</dbReference>
<evidence type="ECO:0000313" key="8">
    <source>
        <dbReference type="Proteomes" id="UP001596289"/>
    </source>
</evidence>
<dbReference type="Gene3D" id="3.20.20.140">
    <property type="entry name" value="Metal-dependent hydrolases"/>
    <property type="match status" value="1"/>
</dbReference>
<protein>
    <recommendedName>
        <fullName evidence="5">6-methylsalicylate decarboxylase</fullName>
        <ecNumber evidence="5">4.1.1.52</ecNumber>
    </recommendedName>
</protein>
<dbReference type="Pfam" id="PF04909">
    <property type="entry name" value="Amidohydro_2"/>
    <property type="match status" value="1"/>
</dbReference>
<comment type="catalytic activity">
    <reaction evidence="4">
        <text>6-methylsalicylate + H(+) = 3-methylphenol + CO2</text>
        <dbReference type="Rhea" id="RHEA:23112"/>
        <dbReference type="ChEBI" id="CHEBI:15378"/>
        <dbReference type="ChEBI" id="CHEBI:16526"/>
        <dbReference type="ChEBI" id="CHEBI:17231"/>
        <dbReference type="ChEBI" id="CHEBI:36658"/>
        <dbReference type="EC" id="4.1.1.52"/>
    </reaction>
    <physiologicalReaction direction="left-to-right" evidence="4">
        <dbReference type="Rhea" id="RHEA:23113"/>
    </physiologicalReaction>
</comment>
<keyword evidence="3" id="KW-0456">Lyase</keyword>
<evidence type="ECO:0000256" key="2">
    <source>
        <dbReference type="ARBA" id="ARBA00022833"/>
    </source>
</evidence>
<keyword evidence="2" id="KW-0862">Zinc</keyword>
<dbReference type="RefSeq" id="WP_125551740.1">
    <property type="nucleotide sequence ID" value="NZ_JBHSSL010000118.1"/>
</dbReference>
<evidence type="ECO:0000259" key="6">
    <source>
        <dbReference type="Pfam" id="PF04909"/>
    </source>
</evidence>
<dbReference type="InterPro" id="IPR032465">
    <property type="entry name" value="ACMSD"/>
</dbReference>